<dbReference type="SMART" id="SM00923">
    <property type="entry name" value="MbtH"/>
    <property type="match status" value="1"/>
</dbReference>
<evidence type="ECO:0000313" key="4">
    <source>
        <dbReference type="Proteomes" id="UP000649259"/>
    </source>
</evidence>
<dbReference type="PANTHER" id="PTHR38444">
    <property type="entry name" value="ENTEROBACTIN BIOSYNTHESIS PROTEIN YBDZ"/>
    <property type="match status" value="1"/>
</dbReference>
<name>A0ABQ3S911_9ACTN</name>
<dbReference type="Proteomes" id="UP000649259">
    <property type="component" value="Unassembled WGS sequence"/>
</dbReference>
<protein>
    <recommendedName>
        <fullName evidence="2">MbtH-like domain-containing protein</fullName>
    </recommendedName>
</protein>
<organism evidence="3 4">
    <name type="scientific">Streptomyces asoensis</name>
    <dbReference type="NCBI Taxonomy" id="249586"/>
    <lineage>
        <taxon>Bacteria</taxon>
        <taxon>Bacillati</taxon>
        <taxon>Actinomycetota</taxon>
        <taxon>Actinomycetes</taxon>
        <taxon>Kitasatosporales</taxon>
        <taxon>Streptomycetaceae</taxon>
        <taxon>Streptomyces</taxon>
    </lineage>
</organism>
<accession>A0ABQ3S911</accession>
<proteinExistence type="predicted"/>
<sequence length="108" mass="12095">MTGCPHDDPDHATDDHDHSPDDHDHHDRPDIGSDRKDRDPAMSNPFENPDGVYFVLVNDEGQHSLWPDFVDVPAGWTVAHGPAARQECLDHIEANWTDLRPRSLVDGA</sequence>
<gene>
    <name evidence="3" type="ORF">Saso_62440</name>
</gene>
<dbReference type="SUPFAM" id="SSF160582">
    <property type="entry name" value="MbtH-like"/>
    <property type="match status" value="1"/>
</dbReference>
<feature type="region of interest" description="Disordered" evidence="1">
    <location>
        <begin position="1"/>
        <end position="50"/>
    </location>
</feature>
<dbReference type="InterPro" id="IPR037407">
    <property type="entry name" value="MLP_fam"/>
</dbReference>
<evidence type="ECO:0000313" key="3">
    <source>
        <dbReference type="EMBL" id="GHI64594.1"/>
    </source>
</evidence>
<keyword evidence="4" id="KW-1185">Reference proteome</keyword>
<comment type="caution">
    <text evidence="3">The sequence shown here is derived from an EMBL/GenBank/DDBJ whole genome shotgun (WGS) entry which is preliminary data.</text>
</comment>
<dbReference type="EMBL" id="BNEB01000005">
    <property type="protein sequence ID" value="GHI64594.1"/>
    <property type="molecule type" value="Genomic_DNA"/>
</dbReference>
<evidence type="ECO:0000256" key="1">
    <source>
        <dbReference type="SAM" id="MobiDB-lite"/>
    </source>
</evidence>
<evidence type="ECO:0000259" key="2">
    <source>
        <dbReference type="SMART" id="SM00923"/>
    </source>
</evidence>
<dbReference type="Pfam" id="PF03621">
    <property type="entry name" value="MbtH"/>
    <property type="match status" value="1"/>
</dbReference>
<dbReference type="Gene3D" id="3.90.820.10">
    <property type="entry name" value="Structural Genomics, Unknown Function 30-nov-00 1gh9 Mol_id"/>
    <property type="match status" value="1"/>
</dbReference>
<dbReference type="InterPro" id="IPR038020">
    <property type="entry name" value="MbtH-like_sf"/>
</dbReference>
<feature type="domain" description="MbtH-like" evidence="2">
    <location>
        <begin position="44"/>
        <end position="94"/>
    </location>
</feature>
<feature type="compositionally biased region" description="Basic and acidic residues" evidence="1">
    <location>
        <begin position="1"/>
        <end position="40"/>
    </location>
</feature>
<dbReference type="PANTHER" id="PTHR38444:SF1">
    <property type="entry name" value="ENTEROBACTIN BIOSYNTHESIS PROTEIN YBDZ"/>
    <property type="match status" value="1"/>
</dbReference>
<reference evidence="4" key="1">
    <citation type="submission" date="2023-07" db="EMBL/GenBank/DDBJ databases">
        <title>Whole genome shotgun sequence of Streptomyces cacaoi subsp. asoensis NBRC 13813.</title>
        <authorList>
            <person name="Komaki H."/>
            <person name="Tamura T."/>
        </authorList>
    </citation>
    <scope>NUCLEOTIDE SEQUENCE [LARGE SCALE GENOMIC DNA]</scope>
    <source>
        <strain evidence="4">NBRC 13813</strain>
    </source>
</reference>
<dbReference type="InterPro" id="IPR005153">
    <property type="entry name" value="MbtH-like_dom"/>
</dbReference>